<feature type="region of interest" description="DNA-binding domain" evidence="12">
    <location>
        <begin position="316"/>
        <end position="399"/>
    </location>
</feature>
<keyword evidence="5 12" id="KW-0597">Phosphoprotein</keyword>
<feature type="region of interest" description="Disordered" evidence="13">
    <location>
        <begin position="205"/>
        <end position="303"/>
    </location>
</feature>
<dbReference type="InterPro" id="IPR036050">
    <property type="entry name" value="Regulatory_protein_E2_N"/>
</dbReference>
<gene>
    <name evidence="12" type="primary">E2</name>
</gene>
<feature type="compositionally biased region" description="Basic and acidic residues" evidence="13">
    <location>
        <begin position="263"/>
        <end position="275"/>
    </location>
</feature>
<dbReference type="InterPro" id="IPR000427">
    <property type="entry name" value="Papillomavirus_E2_C"/>
</dbReference>
<comment type="function">
    <text evidence="12">Plays a role in the initiation of viral DNA replication. A dimer of E2 interacts with a dimer of E1 in order to improve specificity of E1 DNA binding activity. Once the complex recognizes and binds DNA at specific sites, the E2 dimer is removed from DNA. E2 also regulates viral transcription through binding to the E2RE response element (5'-ACCNNNNNNGGT-3') present in multiple copies in the regulatory regions of the viral genome. Activates or represses transcription depending on E2RE's position with regards to proximal promoter elements including the TATA-box. Repression occurs by sterically hindering the assembly of the transcription initiation complex.</text>
</comment>
<dbReference type="Pfam" id="PF00511">
    <property type="entry name" value="PPV_E2_C"/>
    <property type="match status" value="1"/>
</dbReference>
<dbReference type="GO" id="GO:0003700">
    <property type="term" value="F:DNA-binding transcription factor activity"/>
    <property type="evidence" value="ECO:0007669"/>
    <property type="project" value="UniProtKB-UniRule"/>
</dbReference>
<dbReference type="GO" id="GO:0006275">
    <property type="term" value="P:regulation of DNA replication"/>
    <property type="evidence" value="ECO:0007669"/>
    <property type="project" value="UniProtKB-UniRule"/>
</dbReference>
<dbReference type="InterPro" id="IPR001866">
    <property type="entry name" value="PPV_E2_N"/>
</dbReference>
<dbReference type="InterPro" id="IPR033668">
    <property type="entry name" value="Reg_prot_E2"/>
</dbReference>
<evidence type="ECO:0000256" key="1">
    <source>
        <dbReference type="ARBA" id="ARBA00004147"/>
    </source>
</evidence>
<dbReference type="HAMAP" id="MF_04001">
    <property type="entry name" value="PPV_E2"/>
    <property type="match status" value="1"/>
</dbReference>
<dbReference type="InterPro" id="IPR035975">
    <property type="entry name" value="E2/EBNA1_C_sf"/>
</dbReference>
<keyword evidence="12" id="KW-0832">Ubl conjugation</keyword>
<dbReference type="GO" id="GO:0006351">
    <property type="term" value="P:DNA-templated transcription"/>
    <property type="evidence" value="ECO:0007669"/>
    <property type="project" value="UniProtKB-UniRule"/>
</dbReference>
<keyword evidence="3 12" id="KW-0678">Repressor</keyword>
<dbReference type="GO" id="GO:0000166">
    <property type="term" value="F:nucleotide binding"/>
    <property type="evidence" value="ECO:0007669"/>
    <property type="project" value="UniProtKB-UniRule"/>
</dbReference>
<dbReference type="GO" id="GO:0039693">
    <property type="term" value="P:viral DNA genome replication"/>
    <property type="evidence" value="ECO:0007669"/>
    <property type="project" value="UniProtKB-UniRule"/>
</dbReference>
<dbReference type="SUPFAM" id="SSF51332">
    <property type="entry name" value="E2 regulatory, transactivation domain"/>
    <property type="match status" value="1"/>
</dbReference>
<keyword evidence="7 12" id="KW-0235">DNA replication</keyword>
<name>A0A385PP10_9PAPI</name>
<evidence type="ECO:0000256" key="9">
    <source>
        <dbReference type="ARBA" id="ARBA00023125"/>
    </source>
</evidence>
<evidence type="ECO:0000256" key="11">
    <source>
        <dbReference type="ARBA" id="ARBA00023163"/>
    </source>
</evidence>
<feature type="compositionally biased region" description="Low complexity" evidence="13">
    <location>
        <begin position="244"/>
        <end position="256"/>
    </location>
</feature>
<dbReference type="InterPro" id="IPR042503">
    <property type="entry name" value="Regulatory_protein_E2_N_1"/>
</dbReference>
<feature type="domain" description="Papillomavirus E2 C-terminal" evidence="15">
    <location>
        <begin position="319"/>
        <end position="394"/>
    </location>
</feature>
<dbReference type="Gene3D" id="3.30.70.330">
    <property type="match status" value="1"/>
</dbReference>
<evidence type="ECO:0000256" key="12">
    <source>
        <dbReference type="HAMAP-Rule" id="MF_04001"/>
    </source>
</evidence>
<evidence type="ECO:0000256" key="6">
    <source>
        <dbReference type="ARBA" id="ARBA00022562"/>
    </source>
</evidence>
<evidence type="ECO:0000256" key="4">
    <source>
        <dbReference type="ARBA" id="ARBA00022518"/>
    </source>
</evidence>
<dbReference type="GO" id="GO:0042025">
    <property type="term" value="C:host cell nucleus"/>
    <property type="evidence" value="ECO:0007669"/>
    <property type="project" value="UniProtKB-SubCell"/>
</dbReference>
<evidence type="ECO:0000256" key="8">
    <source>
        <dbReference type="ARBA" id="ARBA00023015"/>
    </source>
</evidence>
<feature type="compositionally biased region" description="Low complexity" evidence="13">
    <location>
        <begin position="205"/>
        <end position="229"/>
    </location>
</feature>
<dbReference type="GO" id="GO:0006260">
    <property type="term" value="P:DNA replication"/>
    <property type="evidence" value="ECO:0007669"/>
    <property type="project" value="UniProtKB-KW"/>
</dbReference>
<evidence type="ECO:0000256" key="10">
    <source>
        <dbReference type="ARBA" id="ARBA00023159"/>
    </source>
</evidence>
<evidence type="ECO:0000256" key="5">
    <source>
        <dbReference type="ARBA" id="ARBA00022553"/>
    </source>
</evidence>
<keyword evidence="11 12" id="KW-0804">Transcription</keyword>
<dbReference type="InterPro" id="IPR012677">
    <property type="entry name" value="Nucleotide-bd_a/b_plait_sf"/>
</dbReference>
<dbReference type="GO" id="GO:0003677">
    <property type="term" value="F:DNA binding"/>
    <property type="evidence" value="ECO:0007669"/>
    <property type="project" value="UniProtKB-UniRule"/>
</dbReference>
<keyword evidence="4 12" id="KW-0244">Early protein</keyword>
<keyword evidence="8 12" id="KW-0805">Transcription regulation</keyword>
<dbReference type="Gene3D" id="1.10.287.30">
    <property type="entry name" value="E2 (early) protein, N terminal domain, subdomain 1"/>
    <property type="match status" value="1"/>
</dbReference>
<evidence type="ECO:0000256" key="13">
    <source>
        <dbReference type="SAM" id="MobiDB-lite"/>
    </source>
</evidence>
<comment type="similarity">
    <text evidence="12">Belongs to the papillomaviridae E2 protein family.</text>
</comment>
<dbReference type="Pfam" id="PF00508">
    <property type="entry name" value="PPV_E2_N"/>
    <property type="match status" value="1"/>
</dbReference>
<evidence type="ECO:0000256" key="7">
    <source>
        <dbReference type="ARBA" id="ARBA00022705"/>
    </source>
</evidence>
<evidence type="ECO:0000313" key="16">
    <source>
        <dbReference type="EMBL" id="AYA93582.1"/>
    </source>
</evidence>
<dbReference type="Gene3D" id="2.170.200.10">
    <property type="entry name" value="Papillomavirus E2 early protein domain"/>
    <property type="match status" value="1"/>
</dbReference>
<evidence type="ECO:0000256" key="2">
    <source>
        <dbReference type="ARBA" id="ARBA00007794"/>
    </source>
</evidence>
<organism evidence="16">
    <name type="scientific">Human papillomavirus</name>
    <dbReference type="NCBI Taxonomy" id="10566"/>
    <lineage>
        <taxon>Viruses</taxon>
        <taxon>Monodnaviria</taxon>
        <taxon>Shotokuvirae</taxon>
        <taxon>Cossaviricota</taxon>
        <taxon>Papovaviricetes</taxon>
        <taxon>Zurhausenvirales</taxon>
        <taxon>Papillomaviridae</taxon>
    </lineage>
</organism>
<dbReference type="EMBL" id="MH777185">
    <property type="protein sequence ID" value="AYA93582.1"/>
    <property type="molecule type" value="Genomic_DNA"/>
</dbReference>
<comment type="subcellular location">
    <subcellularLocation>
        <location evidence="1 12">Host nucleus</location>
    </subcellularLocation>
</comment>
<comment type="caution">
    <text evidence="12">Lacks conserved residue(s) required for the propagation of feature annotation.</text>
</comment>
<keyword evidence="9 12" id="KW-0238">DNA-binding</keyword>
<keyword evidence="10 12" id="KW-0010">Activator</keyword>
<evidence type="ECO:0000259" key="14">
    <source>
        <dbReference type="Pfam" id="PF00508"/>
    </source>
</evidence>
<comment type="PTM">
    <text evidence="12">Phosphorylated.</text>
</comment>
<comment type="PTM">
    <text evidence="12">Sumoylation plays a regulatory role in E2 transcriptional activity.</text>
</comment>
<evidence type="ECO:0000259" key="15">
    <source>
        <dbReference type="Pfam" id="PF00511"/>
    </source>
</evidence>
<proteinExistence type="inferred from homology"/>
<comment type="subunit">
    <text evidence="12">Binds DNA as homodimer. Interacts with protein E1; this interaction greatly increases E1 DNA-binding activity. Interacts with protein L1; this interaction enhances E2-dependent replication and transcription activation. Interacts with protein L2; this interaction inhibits E2 transcriptional activity but not DNA replication function E2. Interacts with protein E7; this interaction inhibits E7 oncogenic activity. Interacts with host TAF1; this interaction modulates E2-dependent transcriptional regulation. Interacts with host BRD4; this interaction mediates E2 transcriptional activation function. Additionally, the interaction with host BRD4 on mitotic chromosomes mediates tethering of the viral genome. Interacts with host TOPBP1; this interaction is required for optimal viral DNA replication.</text>
</comment>
<comment type="similarity">
    <text evidence="2">Belongs to the papillomaviridae E8^E2C protein family.</text>
</comment>
<keyword evidence="12" id="KW-1017">Isopeptide bond</keyword>
<feature type="domain" description="Papillomavirus E2 N-terminal" evidence="14">
    <location>
        <begin position="5"/>
        <end position="201"/>
    </location>
</feature>
<keyword evidence="6 12" id="KW-1048">Host nucleus</keyword>
<dbReference type="SUPFAM" id="SSF54957">
    <property type="entry name" value="Viral DNA-binding domain"/>
    <property type="match status" value="1"/>
</dbReference>
<sequence>MNQAELTSRFDALQEEQLNLYEAGADDLPSQIRQWELTKQLHLYMYYGRREGYRNFGLQQLPTLQVSEYNAKLAISVLILLKSLARSKFRNEKWSLTETSSDLLLTPPRNTFKKSGYQVKVYYDNDPDNSYIYPNWDEIYYQDLSDEWHKVPGKVDHNGLYYDDVTGERVYFQIFSPDAERYGKTGQWTVEYKNTTISSVVTSSSKLSNVGVSSQPSVVSRQSSRCSSPEEGPSRRFENTCQEGSSSPSTTSALGSGRRKRQREPESQQRGSDRTPRKRRRPDSSTISPEEVGTRHQSLPRAGLSRLRRLEEEARDPDVLLVKGPANNLKCWRYRCHNKFGHLFDRVSSAFRWINGDASSGFSSRVLVTFVSKEQRQRFIATVPFPKHSSYAFGSLDSL</sequence>
<reference evidence="16" key="1">
    <citation type="journal article" date="2018" name="Nat. Med.">
        <title>Expanded skin virome in DOCK8-deficient patients.</title>
        <authorList>
            <consortium name="NISC Comparative Sequencing Program"/>
            <person name="Tirosh O."/>
            <person name="Conlan S."/>
            <person name="Deming C."/>
            <person name="Lee-Lin S.Q."/>
            <person name="Huang X."/>
            <person name="Su H.C."/>
            <person name="Freeman A.F."/>
            <person name="Segre J.A."/>
            <person name="Kong H.H."/>
        </authorList>
    </citation>
    <scope>NUCLEOTIDE SEQUENCE</scope>
    <source>
        <strain evidence="16">HPV-mSK_037</strain>
    </source>
</reference>
<dbReference type="InterPro" id="IPR042504">
    <property type="entry name" value="Regulatory_protein_E2_N_2"/>
</dbReference>
<feature type="cross-link" description="Glycyl lysine isopeptide (Lys-Gly) (interchain with G-Cter in SUMO)" evidence="12">
    <location>
        <position position="323"/>
    </location>
</feature>
<accession>A0A385PP10</accession>
<protein>
    <recommendedName>
        <fullName evidence="12">Regulatory protein E2</fullName>
    </recommendedName>
</protein>
<evidence type="ECO:0000256" key="3">
    <source>
        <dbReference type="ARBA" id="ARBA00022491"/>
    </source>
</evidence>